<sequence>MSVLVAWLRHDLLLATLEDFDGQSAAQGVWFEEIIADAIAVLGMHEIGRTLLTELAGDLAVTGRSSLLWRVIAQNQDAARQELQQTLKAAEAGANTVLSAAGASWAAFVSGTAHLKTFISNYRKLEAAQKEAVPSTAGARILRDSGVDRFVTTAGAFLLNRFPMKGIQDTAGNAMVRFVLLTRSLMDRDEAISLVAEELSSGQQGKQGKRYFLARIQFYRAKGSALPMQFALRDLELHHGALAMRKRWQAAAESSRNVVRLNSLAGVLEMVNFIHLATKVDKQTRDYATLLASGMSLVAVYTGVHEAVAKEFFGEGSVSAIRMKVAGSVMAGAGSFIGVYYSCLDAEAADRQQELAADILLSTKAFVTASVGGAQFLTALAYSSPIIERSLGRNSLTLGLRGMKAGLEAAAATEGGAVVASQAMKRLGVWILRLGGWQVALALLVIEVLIWVISPNDLEKWCMNNAFGTNAGHGKGERTFGGEPYSTPREQKQAFDKAIGSVTLRVR</sequence>
<dbReference type="Proteomes" id="UP001251948">
    <property type="component" value="Unassembled WGS sequence"/>
</dbReference>
<gene>
    <name evidence="2" type="ORF">ROV92_20465</name>
</gene>
<dbReference type="InterPro" id="IPR048126">
    <property type="entry name" value="Toxin_VasX"/>
</dbReference>
<feature type="transmembrane region" description="Helical" evidence="1">
    <location>
        <begin position="430"/>
        <end position="453"/>
    </location>
</feature>
<evidence type="ECO:0000313" key="2">
    <source>
        <dbReference type="EMBL" id="MDT3470371.1"/>
    </source>
</evidence>
<organism evidence="2 3">
    <name type="scientific">Stenotrophomonas maltophilia</name>
    <name type="common">Pseudomonas maltophilia</name>
    <name type="synonym">Xanthomonas maltophilia</name>
    <dbReference type="NCBI Taxonomy" id="40324"/>
    <lineage>
        <taxon>Bacteria</taxon>
        <taxon>Pseudomonadati</taxon>
        <taxon>Pseudomonadota</taxon>
        <taxon>Gammaproteobacteria</taxon>
        <taxon>Lysobacterales</taxon>
        <taxon>Lysobacteraceae</taxon>
        <taxon>Stenotrophomonas</taxon>
        <taxon>Stenotrophomonas maltophilia group</taxon>
    </lineage>
</organism>
<name>A0AAJ2MWH1_STEMA</name>
<proteinExistence type="predicted"/>
<keyword evidence="1" id="KW-0472">Membrane</keyword>
<comment type="caution">
    <text evidence="2">The sequence shown here is derived from an EMBL/GenBank/DDBJ whole genome shotgun (WGS) entry which is preliminary data.</text>
</comment>
<reference evidence="2" key="1">
    <citation type="submission" date="2023-07" db="EMBL/GenBank/DDBJ databases">
        <title>Comparative genomics of clinical Stenotrophomonas maltophilia isolates reveals regions of diversity which correlate with colonization and persistence in vivo.</title>
        <authorList>
            <person name="Mcdaniel M.S."/>
            <person name="Swords W.E."/>
            <person name="Sumpter N.A."/>
            <person name="Lindgren N.R."/>
            <person name="Billiot C.E."/>
        </authorList>
    </citation>
    <scope>NUCLEOTIDE SEQUENCE</scope>
    <source>
        <strain evidence="2">Ism4</strain>
    </source>
</reference>
<evidence type="ECO:0000313" key="3">
    <source>
        <dbReference type="Proteomes" id="UP001251948"/>
    </source>
</evidence>
<protein>
    <submittedName>
        <fullName evidence="2">T6SS effector BTH_I2691 family protein</fullName>
    </submittedName>
</protein>
<keyword evidence="1" id="KW-1133">Transmembrane helix</keyword>
<dbReference type="EMBL" id="JAVSKO010000010">
    <property type="protein sequence ID" value="MDT3470371.1"/>
    <property type="molecule type" value="Genomic_DNA"/>
</dbReference>
<dbReference type="NCBIfam" id="NF041559">
    <property type="entry name" value="BTH_I2691_fam"/>
    <property type="match status" value="1"/>
</dbReference>
<accession>A0AAJ2MWH1</accession>
<dbReference type="AlphaFoldDB" id="A0AAJ2MWH1"/>
<evidence type="ECO:0000256" key="1">
    <source>
        <dbReference type="SAM" id="Phobius"/>
    </source>
</evidence>
<keyword evidence="1" id="KW-0812">Transmembrane</keyword>
<dbReference type="RefSeq" id="WP_312564202.1">
    <property type="nucleotide sequence ID" value="NZ_JAVSKO010000010.1"/>
</dbReference>